<dbReference type="EMBL" id="JABVEC010000052">
    <property type="protein sequence ID" value="MBC6470970.1"/>
    <property type="molecule type" value="Genomic_DNA"/>
</dbReference>
<evidence type="ECO:0000256" key="1">
    <source>
        <dbReference type="ARBA" id="ARBA00009458"/>
    </source>
</evidence>
<feature type="region of interest" description="Disordered" evidence="2">
    <location>
        <begin position="1"/>
        <end position="26"/>
    </location>
</feature>
<feature type="compositionally biased region" description="Basic and acidic residues" evidence="2">
    <location>
        <begin position="9"/>
        <end position="20"/>
    </location>
</feature>
<sequence length="393" mass="42808">MDSQTADSHTSHTGDSHVGDPSETASGDLLSRLRAADRQQLHDTGAPLDDRLRDFVHKGRSRVVVVMLARLVAVALPGRFAAPAAVVSVVLMGGWPYLLTLIVAGGSSAVPLHTSADHLFALATAVNNITMLALGWIAWRSAADLAICVSELLATSPQRRMFTRWLHHRLSIMTQLAVCAAGVAVAVLMMYAVSTQRETPIHMTGWLYLLGGWSGFLGGNVVYWLFTAAEVPLRLYRCENLRMAWIDPAHTPAVVRLCGTYARIAISLAVGVLITEFATIAITADRPPMLLRVFVIGFPVFAVVTALYVGVQPYITMARIVRRHIDQIVSPLMAQMSRPPGELLLHQDLDGAFRTYVHFRALRLLPVKSAALLQYVAGILASLVVYFIQSALT</sequence>
<feature type="transmembrane region" description="Helical" evidence="3">
    <location>
        <begin position="119"/>
        <end position="139"/>
    </location>
</feature>
<dbReference type="PROSITE" id="PS01258">
    <property type="entry name" value="BH2"/>
    <property type="match status" value="1"/>
</dbReference>
<keyword evidence="3" id="KW-1133">Transmembrane helix</keyword>
<evidence type="ECO:0000256" key="3">
    <source>
        <dbReference type="SAM" id="Phobius"/>
    </source>
</evidence>
<feature type="transmembrane region" description="Helical" evidence="3">
    <location>
        <begin position="289"/>
        <end position="311"/>
    </location>
</feature>
<evidence type="ECO:0000256" key="2">
    <source>
        <dbReference type="SAM" id="MobiDB-lite"/>
    </source>
</evidence>
<proteinExistence type="inferred from homology"/>
<feature type="transmembrane region" description="Helical" evidence="3">
    <location>
        <begin position="261"/>
        <end position="282"/>
    </location>
</feature>
<dbReference type="Proteomes" id="UP000805614">
    <property type="component" value="Unassembled WGS sequence"/>
</dbReference>
<accession>A0ABR7M1T2</accession>
<evidence type="ECO:0000313" key="4">
    <source>
        <dbReference type="EMBL" id="MBC6470970.1"/>
    </source>
</evidence>
<evidence type="ECO:0000313" key="5">
    <source>
        <dbReference type="Proteomes" id="UP000805614"/>
    </source>
</evidence>
<dbReference type="InterPro" id="IPR020726">
    <property type="entry name" value="Bcl2_BH2_motif_CS"/>
</dbReference>
<protein>
    <submittedName>
        <fullName evidence="4">Uncharacterized protein</fullName>
    </submittedName>
</protein>
<organism evidence="4 5">
    <name type="scientific">Actinomadura alba</name>
    <dbReference type="NCBI Taxonomy" id="406431"/>
    <lineage>
        <taxon>Bacteria</taxon>
        <taxon>Bacillati</taxon>
        <taxon>Actinomycetota</taxon>
        <taxon>Actinomycetes</taxon>
        <taxon>Streptosporangiales</taxon>
        <taxon>Thermomonosporaceae</taxon>
        <taxon>Actinomadura</taxon>
    </lineage>
</organism>
<feature type="transmembrane region" description="Helical" evidence="3">
    <location>
        <begin position="172"/>
        <end position="193"/>
    </location>
</feature>
<feature type="transmembrane region" description="Helical" evidence="3">
    <location>
        <begin position="372"/>
        <end position="392"/>
    </location>
</feature>
<name>A0ABR7M1T2_9ACTN</name>
<comment type="caution">
    <text evidence="4">The sequence shown here is derived from an EMBL/GenBank/DDBJ whole genome shotgun (WGS) entry which is preliminary data.</text>
</comment>
<dbReference type="RefSeq" id="WP_187248008.1">
    <property type="nucleotide sequence ID" value="NZ_BAAAOK010000054.1"/>
</dbReference>
<keyword evidence="3" id="KW-0812">Transmembrane</keyword>
<reference evidence="4 5" key="1">
    <citation type="submission" date="2020-06" db="EMBL/GenBank/DDBJ databases">
        <title>Actinomadura xiongansis sp. nov., isolated from soil of Baiyangdian.</title>
        <authorList>
            <person name="Zhang X."/>
        </authorList>
    </citation>
    <scope>NUCLEOTIDE SEQUENCE [LARGE SCALE GENOMIC DNA]</scope>
    <source>
        <strain evidence="4 5">HBUM206468</strain>
    </source>
</reference>
<comment type="similarity">
    <text evidence="1">Belongs to the Bcl-2 family.</text>
</comment>
<gene>
    <name evidence="4" type="ORF">HKK74_36590</name>
</gene>
<keyword evidence="5" id="KW-1185">Reference proteome</keyword>
<keyword evidence="3" id="KW-0472">Membrane</keyword>
<feature type="transmembrane region" description="Helical" evidence="3">
    <location>
        <begin position="205"/>
        <end position="226"/>
    </location>
</feature>